<dbReference type="RefSeq" id="WP_232418967.1">
    <property type="nucleotide sequence ID" value="NZ_CP101990.1"/>
</dbReference>
<evidence type="ECO:0000313" key="2">
    <source>
        <dbReference type="Proteomes" id="UP001315860"/>
    </source>
</evidence>
<dbReference type="EMBL" id="CP101990">
    <property type="protein sequence ID" value="UUI67647.1"/>
    <property type="molecule type" value="Genomic_DNA"/>
</dbReference>
<organism evidence="1 2">
    <name type="scientific">Aeromicrobium duanguangcaii</name>
    <dbReference type="NCBI Taxonomy" id="2968086"/>
    <lineage>
        <taxon>Bacteria</taxon>
        <taxon>Bacillati</taxon>
        <taxon>Actinomycetota</taxon>
        <taxon>Actinomycetes</taxon>
        <taxon>Propionibacteriales</taxon>
        <taxon>Nocardioidaceae</taxon>
        <taxon>Aeromicrobium</taxon>
    </lineage>
</organism>
<protein>
    <submittedName>
        <fullName evidence="1">Uncharacterized protein</fullName>
    </submittedName>
</protein>
<keyword evidence="2" id="KW-1185">Reference proteome</keyword>
<dbReference type="InterPro" id="IPR056510">
    <property type="entry name" value="WapI"/>
</dbReference>
<dbReference type="Pfam" id="PF24716">
    <property type="entry name" value="WapI"/>
    <property type="match status" value="1"/>
</dbReference>
<accession>A0ABY5KB35</accession>
<proteinExistence type="predicted"/>
<sequence length="144" mass="15665">MTGDVLDLSIAGYEFDATTLGADAEWDANWLVVAGEVTTAGETWTFRNPCLTTWEARELLEFLREAKVDASVEFTEPNLSFHVTEATDDTVTVGACLRAEAAAATATHDVRWGSGTSVWFRVSRGGLDEAATAWAAELECFPQR</sequence>
<evidence type="ECO:0000313" key="1">
    <source>
        <dbReference type="EMBL" id="UUI67647.1"/>
    </source>
</evidence>
<gene>
    <name evidence="1" type="ORF">NP095_10575</name>
</gene>
<name>A0ABY5KB35_9ACTN</name>
<reference evidence="1 2" key="1">
    <citation type="submission" date="2022-07" db="EMBL/GenBank/DDBJ databases">
        <title>Novel species in genus Aeromicrobium.</title>
        <authorList>
            <person name="Ye L."/>
        </authorList>
    </citation>
    <scope>NUCLEOTIDE SEQUENCE [LARGE SCALE GENOMIC DNA]</scope>
    <source>
        <strain evidence="2">zg-Y50</strain>
    </source>
</reference>
<dbReference type="Proteomes" id="UP001315860">
    <property type="component" value="Chromosome"/>
</dbReference>